<dbReference type="InterPro" id="IPR005119">
    <property type="entry name" value="LysR_subst-bd"/>
</dbReference>
<evidence type="ECO:0000313" key="6">
    <source>
        <dbReference type="EMBL" id="MDQ0157574.1"/>
    </source>
</evidence>
<evidence type="ECO:0000256" key="2">
    <source>
        <dbReference type="ARBA" id="ARBA00023015"/>
    </source>
</evidence>
<dbReference type="PANTHER" id="PTHR30126:SF39">
    <property type="entry name" value="HTH-TYPE TRANSCRIPTIONAL REGULATOR CYSL"/>
    <property type="match status" value="1"/>
</dbReference>
<protein>
    <submittedName>
        <fullName evidence="6">DNA-binding transcriptional LysR family regulator</fullName>
    </submittedName>
</protein>
<dbReference type="RefSeq" id="WP_307152027.1">
    <property type="nucleotide sequence ID" value="NZ_JAUSTU010000031.1"/>
</dbReference>
<dbReference type="GO" id="GO:0003677">
    <property type="term" value="F:DNA binding"/>
    <property type="evidence" value="ECO:0007669"/>
    <property type="project" value="UniProtKB-KW"/>
</dbReference>
<name>A0ABT9V9G4_9BACL</name>
<sequence length="300" mass="33737">MDQHLLVFVTVVEKESFSRAAEALHMTQPAVSQYIQVLENTYGVKLLDRNNKFVRLNKAGEIVYFHAKEILGLYTKMQGLMDDLTNRASGSLSIGASYTFGEYVLPHFIAKLHHEFPLIRPSIVIGNTRKIADLVLRHQLDIGIIEGNLESTQLKIDPFADDQMVVVASTQHRLAWLEGEVAASELEKETWLVREVGSGTREATERIIRELSIAPKEMMEFGSTQLIKESVESGLGISFLSHLAIRKELSLGLLKIVRVKGTPLKRDFSIVLQSAFQTKALEVFVKILRESKGFWNSEEG</sequence>
<dbReference type="InterPro" id="IPR000847">
    <property type="entry name" value="LysR_HTH_N"/>
</dbReference>
<evidence type="ECO:0000256" key="4">
    <source>
        <dbReference type="ARBA" id="ARBA00023163"/>
    </source>
</evidence>
<dbReference type="InterPro" id="IPR036388">
    <property type="entry name" value="WH-like_DNA-bd_sf"/>
</dbReference>
<dbReference type="PRINTS" id="PR00039">
    <property type="entry name" value="HTHLYSR"/>
</dbReference>
<gene>
    <name evidence="6" type="ORF">J2S07_003919</name>
</gene>
<dbReference type="Gene3D" id="3.40.190.10">
    <property type="entry name" value="Periplasmic binding protein-like II"/>
    <property type="match status" value="2"/>
</dbReference>
<dbReference type="SUPFAM" id="SSF53850">
    <property type="entry name" value="Periplasmic binding protein-like II"/>
    <property type="match status" value="1"/>
</dbReference>
<keyword evidence="4" id="KW-0804">Transcription</keyword>
<dbReference type="EMBL" id="JAUSTU010000031">
    <property type="protein sequence ID" value="MDQ0157574.1"/>
    <property type="molecule type" value="Genomic_DNA"/>
</dbReference>
<dbReference type="SUPFAM" id="SSF46785">
    <property type="entry name" value="Winged helix' DNA-binding domain"/>
    <property type="match status" value="1"/>
</dbReference>
<accession>A0ABT9V9G4</accession>
<evidence type="ECO:0000259" key="5">
    <source>
        <dbReference type="PROSITE" id="PS50931"/>
    </source>
</evidence>
<dbReference type="PANTHER" id="PTHR30126">
    <property type="entry name" value="HTH-TYPE TRANSCRIPTIONAL REGULATOR"/>
    <property type="match status" value="1"/>
</dbReference>
<dbReference type="InterPro" id="IPR036390">
    <property type="entry name" value="WH_DNA-bd_sf"/>
</dbReference>
<evidence type="ECO:0000256" key="3">
    <source>
        <dbReference type="ARBA" id="ARBA00023125"/>
    </source>
</evidence>
<comment type="caution">
    <text evidence="6">The sequence shown here is derived from an EMBL/GenBank/DDBJ whole genome shotgun (WGS) entry which is preliminary data.</text>
</comment>
<dbReference type="Gene3D" id="1.10.10.10">
    <property type="entry name" value="Winged helix-like DNA-binding domain superfamily/Winged helix DNA-binding domain"/>
    <property type="match status" value="1"/>
</dbReference>
<evidence type="ECO:0000313" key="7">
    <source>
        <dbReference type="Proteomes" id="UP001231362"/>
    </source>
</evidence>
<comment type="similarity">
    <text evidence="1">Belongs to the LysR transcriptional regulatory family.</text>
</comment>
<dbReference type="Pfam" id="PF00126">
    <property type="entry name" value="HTH_1"/>
    <property type="match status" value="1"/>
</dbReference>
<keyword evidence="7" id="KW-1185">Reference proteome</keyword>
<dbReference type="Proteomes" id="UP001231362">
    <property type="component" value="Unassembled WGS sequence"/>
</dbReference>
<evidence type="ECO:0000256" key="1">
    <source>
        <dbReference type="ARBA" id="ARBA00009437"/>
    </source>
</evidence>
<proteinExistence type="inferred from homology"/>
<dbReference type="Pfam" id="PF03466">
    <property type="entry name" value="LysR_substrate"/>
    <property type="match status" value="1"/>
</dbReference>
<organism evidence="6 7">
    <name type="scientific">Anoxybacillus andreesenii</name>
    <dbReference type="NCBI Taxonomy" id="1325932"/>
    <lineage>
        <taxon>Bacteria</taxon>
        <taxon>Bacillati</taxon>
        <taxon>Bacillota</taxon>
        <taxon>Bacilli</taxon>
        <taxon>Bacillales</taxon>
        <taxon>Anoxybacillaceae</taxon>
        <taxon>Anoxybacillus</taxon>
    </lineage>
</organism>
<dbReference type="CDD" id="cd08420">
    <property type="entry name" value="PBP2_CysL_like"/>
    <property type="match status" value="1"/>
</dbReference>
<keyword evidence="2" id="KW-0805">Transcription regulation</keyword>
<dbReference type="PROSITE" id="PS50931">
    <property type="entry name" value="HTH_LYSR"/>
    <property type="match status" value="1"/>
</dbReference>
<feature type="domain" description="HTH lysR-type" evidence="5">
    <location>
        <begin position="1"/>
        <end position="57"/>
    </location>
</feature>
<keyword evidence="3 6" id="KW-0238">DNA-binding</keyword>
<reference evidence="6 7" key="1">
    <citation type="submission" date="2023-07" db="EMBL/GenBank/DDBJ databases">
        <title>Genomic Encyclopedia of Type Strains, Phase IV (KMG-IV): sequencing the most valuable type-strain genomes for metagenomic binning, comparative biology and taxonomic classification.</title>
        <authorList>
            <person name="Goeker M."/>
        </authorList>
    </citation>
    <scope>NUCLEOTIDE SEQUENCE [LARGE SCALE GENOMIC DNA]</scope>
    <source>
        <strain evidence="6 7">DSM 23948</strain>
    </source>
</reference>